<organism evidence="1 2">
    <name type="scientific">Streblomastix strix</name>
    <dbReference type="NCBI Taxonomy" id="222440"/>
    <lineage>
        <taxon>Eukaryota</taxon>
        <taxon>Metamonada</taxon>
        <taxon>Preaxostyla</taxon>
        <taxon>Oxymonadida</taxon>
        <taxon>Streblomastigidae</taxon>
        <taxon>Streblomastix</taxon>
    </lineage>
</organism>
<evidence type="ECO:0008006" key="3">
    <source>
        <dbReference type="Google" id="ProtNLM"/>
    </source>
</evidence>
<protein>
    <recommendedName>
        <fullName evidence="3">Pectate lyase</fullName>
    </recommendedName>
</protein>
<accession>A0A5J4PLQ9</accession>
<proteinExistence type="predicted"/>
<name>A0A5J4PLQ9_9EUKA</name>
<evidence type="ECO:0000313" key="2">
    <source>
        <dbReference type="Proteomes" id="UP000324800"/>
    </source>
</evidence>
<dbReference type="Proteomes" id="UP000324800">
    <property type="component" value="Unassembled WGS sequence"/>
</dbReference>
<feature type="non-terminal residue" evidence="1">
    <location>
        <position position="80"/>
    </location>
</feature>
<sequence length="80" mass="8907">MCPDNKNYYSSSSHGLVYAKDETYNIHNLKFKGTQVGGVKVDNANASLINTIFVEDKVEKNKSFNGDQMLVQCRGSSDLE</sequence>
<dbReference type="AlphaFoldDB" id="A0A5J4PLQ9"/>
<gene>
    <name evidence="1" type="ORF">EZS28_056301</name>
</gene>
<comment type="caution">
    <text evidence="1">The sequence shown here is derived from an EMBL/GenBank/DDBJ whole genome shotgun (WGS) entry which is preliminary data.</text>
</comment>
<evidence type="ECO:0000313" key="1">
    <source>
        <dbReference type="EMBL" id="KAA6310516.1"/>
    </source>
</evidence>
<reference evidence="1 2" key="1">
    <citation type="submission" date="2019-03" db="EMBL/GenBank/DDBJ databases">
        <title>Single cell metagenomics reveals metabolic interactions within the superorganism composed of flagellate Streblomastix strix and complex community of Bacteroidetes bacteria on its surface.</title>
        <authorList>
            <person name="Treitli S.C."/>
            <person name="Kolisko M."/>
            <person name="Husnik F."/>
            <person name="Keeling P."/>
            <person name="Hampl V."/>
        </authorList>
    </citation>
    <scope>NUCLEOTIDE SEQUENCE [LARGE SCALE GENOMIC DNA]</scope>
    <source>
        <strain evidence="1">ST1C</strain>
    </source>
</reference>
<dbReference type="EMBL" id="SNRW01049712">
    <property type="protein sequence ID" value="KAA6310516.1"/>
    <property type="molecule type" value="Genomic_DNA"/>
</dbReference>